<evidence type="ECO:0000256" key="1">
    <source>
        <dbReference type="ARBA" id="ARBA00000448"/>
    </source>
</evidence>
<evidence type="ECO:0000259" key="9">
    <source>
        <dbReference type="Pfam" id="PF01915"/>
    </source>
</evidence>
<accession>A0A1M6URC7</accession>
<protein>
    <recommendedName>
        <fullName evidence="3">beta-glucosidase</fullName>
        <ecNumber evidence="3">3.2.1.21</ecNumber>
    </recommendedName>
</protein>
<dbReference type="Pfam" id="PF01915">
    <property type="entry name" value="Glyco_hydro_3_C"/>
    <property type="match status" value="1"/>
</dbReference>
<dbReference type="Proteomes" id="UP000185812">
    <property type="component" value="Unassembled WGS sequence"/>
</dbReference>
<evidence type="ECO:0000256" key="3">
    <source>
        <dbReference type="ARBA" id="ARBA00012744"/>
    </source>
</evidence>
<sequence length="636" mass="69164">MLRVDGWTAALPCSTPIFQDVMKRLVIGCLMLGLVAAGCRQVDQQTDAAAAFPPLSRYDEQARALLEQMTLEEKIGQMIQAEQAFLQDPYDIQTYYLGSILSGGNSDPAAGNSLEAWTEVYDSLQAIALRTRLGIPLLYGIDAVHGHSNVEGAVIFPHHIGLGATRDPDLVERVYRITAIEMRATGIHWNFAPCIAVARDERWGRTYESFSEDPELVATLGAAAIRGLQNGGLQHPLAVLATAKHFAGDGGTAFGTGGPQGALLDQGDVQLDETTFRRIHIRPYLDAIQAGVGAIMVSYSSWNGVKMTGHKYMLTEVLKKELGFEGIVISDYNAIDQVHPDYKTAIEIAINAGIDMAMVPTRYREFFQLLKSLVEEGRVPVERIDDAVLRILRVKFALGLMDGASRVFADRRLWAKFGAAEHRAVAREAVRKSLVLLKNENRTLPLAKDLSRIHVAGLHADNLGYQMGGWTIDWQGGSGDITEGTTILEAIRKAVSSRTTVTYSEDGSGAAGADVAIAVIGEQPYAEFLGDRSDLSLDSDDVAVVRRLKEAGVPVVVILISGRPMIINEVLEMADAFIAAWLPGSEGDGVADVIFGDYAPTGKLPFTWPRSMEQIPLNVGDEPYAPLFPYGYGLTY</sequence>
<dbReference type="SUPFAM" id="SSF51445">
    <property type="entry name" value="(Trans)glycosidases"/>
    <property type="match status" value="1"/>
</dbReference>
<dbReference type="InterPro" id="IPR019800">
    <property type="entry name" value="Glyco_hydro_3_AS"/>
</dbReference>
<feature type="domain" description="Glycoside hydrolase family 3 C-terminal" evidence="9">
    <location>
        <begin position="434"/>
        <end position="636"/>
    </location>
</feature>
<dbReference type="EMBL" id="FRAU01000005">
    <property type="protein sequence ID" value="SHK71721.1"/>
    <property type="molecule type" value="Genomic_DNA"/>
</dbReference>
<dbReference type="PROSITE" id="PS00775">
    <property type="entry name" value="GLYCOSYL_HYDROL_F3"/>
    <property type="match status" value="1"/>
</dbReference>
<feature type="domain" description="Glycoside hydrolase family 3 N-terminal" evidence="8">
    <location>
        <begin position="70"/>
        <end position="394"/>
    </location>
</feature>
<dbReference type="GO" id="GO:0009251">
    <property type="term" value="P:glucan catabolic process"/>
    <property type="evidence" value="ECO:0007669"/>
    <property type="project" value="TreeGrafter"/>
</dbReference>
<keyword evidence="11" id="KW-1185">Reference proteome</keyword>
<keyword evidence="4" id="KW-0732">Signal</keyword>
<dbReference type="PANTHER" id="PTHR30620">
    <property type="entry name" value="PERIPLASMIC BETA-GLUCOSIDASE-RELATED"/>
    <property type="match status" value="1"/>
</dbReference>
<evidence type="ECO:0000256" key="7">
    <source>
        <dbReference type="RuleBase" id="RU361161"/>
    </source>
</evidence>
<dbReference type="InterPro" id="IPR002772">
    <property type="entry name" value="Glyco_hydro_3_C"/>
</dbReference>
<comment type="similarity">
    <text evidence="2 7">Belongs to the glycosyl hydrolase 3 family.</text>
</comment>
<dbReference type="STRING" id="633813.SAMN04488087_1826"/>
<name>A0A1M6URC7_9BACT</name>
<organism evidence="10 11">
    <name type="scientific">Rhodothermus profundi</name>
    <dbReference type="NCBI Taxonomy" id="633813"/>
    <lineage>
        <taxon>Bacteria</taxon>
        <taxon>Pseudomonadati</taxon>
        <taxon>Rhodothermota</taxon>
        <taxon>Rhodothermia</taxon>
        <taxon>Rhodothermales</taxon>
        <taxon>Rhodothermaceae</taxon>
        <taxon>Rhodothermus</taxon>
    </lineage>
</organism>
<dbReference type="InterPro" id="IPR036881">
    <property type="entry name" value="Glyco_hydro_3_C_sf"/>
</dbReference>
<evidence type="ECO:0000256" key="2">
    <source>
        <dbReference type="ARBA" id="ARBA00005336"/>
    </source>
</evidence>
<dbReference type="GO" id="GO:0008422">
    <property type="term" value="F:beta-glucosidase activity"/>
    <property type="evidence" value="ECO:0007669"/>
    <property type="project" value="UniProtKB-EC"/>
</dbReference>
<dbReference type="Gene3D" id="3.40.50.1700">
    <property type="entry name" value="Glycoside hydrolase family 3 C-terminal domain"/>
    <property type="match status" value="1"/>
</dbReference>
<dbReference type="AlphaFoldDB" id="A0A1M6URC7"/>
<comment type="catalytic activity">
    <reaction evidence="1">
        <text>Hydrolysis of terminal, non-reducing beta-D-glucosyl residues with release of beta-D-glucose.</text>
        <dbReference type="EC" id="3.2.1.21"/>
    </reaction>
</comment>
<proteinExistence type="inferred from homology"/>
<dbReference type="SUPFAM" id="SSF52279">
    <property type="entry name" value="Beta-D-glucan exohydrolase, C-terminal domain"/>
    <property type="match status" value="1"/>
</dbReference>
<evidence type="ECO:0000259" key="8">
    <source>
        <dbReference type="Pfam" id="PF00933"/>
    </source>
</evidence>
<evidence type="ECO:0000256" key="5">
    <source>
        <dbReference type="ARBA" id="ARBA00022801"/>
    </source>
</evidence>
<dbReference type="Gene3D" id="3.20.20.300">
    <property type="entry name" value="Glycoside hydrolase, family 3, N-terminal domain"/>
    <property type="match status" value="1"/>
</dbReference>
<dbReference type="Pfam" id="PF00933">
    <property type="entry name" value="Glyco_hydro_3"/>
    <property type="match status" value="1"/>
</dbReference>
<dbReference type="EC" id="3.2.1.21" evidence="3"/>
<evidence type="ECO:0000313" key="10">
    <source>
        <dbReference type="EMBL" id="SHK71721.1"/>
    </source>
</evidence>
<reference evidence="11" key="1">
    <citation type="submission" date="2016-11" db="EMBL/GenBank/DDBJ databases">
        <authorList>
            <person name="Varghese N."/>
            <person name="Submissions S."/>
        </authorList>
    </citation>
    <scope>NUCLEOTIDE SEQUENCE [LARGE SCALE GENOMIC DNA]</scope>
    <source>
        <strain evidence="11">DSM 22212</strain>
    </source>
</reference>
<evidence type="ECO:0000313" key="11">
    <source>
        <dbReference type="Proteomes" id="UP000185812"/>
    </source>
</evidence>
<dbReference type="InterPro" id="IPR001764">
    <property type="entry name" value="Glyco_hydro_3_N"/>
</dbReference>
<keyword evidence="6 7" id="KW-0326">Glycosidase</keyword>
<evidence type="ECO:0000256" key="4">
    <source>
        <dbReference type="ARBA" id="ARBA00022729"/>
    </source>
</evidence>
<dbReference type="InterPro" id="IPR036962">
    <property type="entry name" value="Glyco_hydro_3_N_sf"/>
</dbReference>
<dbReference type="InterPro" id="IPR017853">
    <property type="entry name" value="GH"/>
</dbReference>
<dbReference type="FunFam" id="3.40.50.1700:FF:000002">
    <property type="entry name" value="Glycosyl hydrolase family protein"/>
    <property type="match status" value="1"/>
</dbReference>
<dbReference type="PRINTS" id="PR00133">
    <property type="entry name" value="GLHYDRLASE3"/>
</dbReference>
<dbReference type="InterPro" id="IPR051915">
    <property type="entry name" value="Cellulose_Degrad_GH3"/>
</dbReference>
<dbReference type="PANTHER" id="PTHR30620:SF16">
    <property type="entry name" value="LYSOSOMAL BETA GLUCOSIDASE"/>
    <property type="match status" value="1"/>
</dbReference>
<gene>
    <name evidence="10" type="ORF">SAMN04488087_1826</name>
</gene>
<evidence type="ECO:0000256" key="6">
    <source>
        <dbReference type="ARBA" id="ARBA00023295"/>
    </source>
</evidence>
<keyword evidence="5 7" id="KW-0378">Hydrolase</keyword>